<feature type="domain" description="Major facilitator superfamily (MFS) profile" evidence="2">
    <location>
        <begin position="1"/>
        <end position="63"/>
    </location>
</feature>
<dbReference type="Proteomes" id="UP001225034">
    <property type="component" value="Unassembled WGS sequence"/>
</dbReference>
<evidence type="ECO:0000313" key="4">
    <source>
        <dbReference type="Proteomes" id="UP001225034"/>
    </source>
</evidence>
<organism evidence="3 4">
    <name type="scientific">Alkalicoccobacillus murimartini</name>
    <dbReference type="NCBI Taxonomy" id="171685"/>
    <lineage>
        <taxon>Bacteria</taxon>
        <taxon>Bacillati</taxon>
        <taxon>Bacillota</taxon>
        <taxon>Bacilli</taxon>
        <taxon>Bacillales</taxon>
        <taxon>Bacillaceae</taxon>
        <taxon>Alkalicoccobacillus</taxon>
    </lineage>
</organism>
<keyword evidence="1" id="KW-1133">Transmembrane helix</keyword>
<keyword evidence="1" id="KW-0812">Transmembrane</keyword>
<keyword evidence="1" id="KW-0472">Membrane</keyword>
<reference evidence="3 4" key="1">
    <citation type="submission" date="2023-07" db="EMBL/GenBank/DDBJ databases">
        <title>Genomic Encyclopedia of Type Strains, Phase IV (KMG-IV): sequencing the most valuable type-strain genomes for metagenomic binning, comparative biology and taxonomic classification.</title>
        <authorList>
            <person name="Goeker M."/>
        </authorList>
    </citation>
    <scope>NUCLEOTIDE SEQUENCE [LARGE SCALE GENOMIC DNA]</scope>
    <source>
        <strain evidence="3 4">DSM 19154</strain>
    </source>
</reference>
<accession>A0ABT9YGT8</accession>
<dbReference type="InterPro" id="IPR020846">
    <property type="entry name" value="MFS_dom"/>
</dbReference>
<proteinExistence type="predicted"/>
<evidence type="ECO:0000256" key="1">
    <source>
        <dbReference type="SAM" id="Phobius"/>
    </source>
</evidence>
<comment type="caution">
    <text evidence="3">The sequence shown here is derived from an EMBL/GenBank/DDBJ whole genome shotgun (WGS) entry which is preliminary data.</text>
</comment>
<protein>
    <recommendedName>
        <fullName evidence="2">Major facilitator superfamily (MFS) profile domain-containing protein</fullName>
    </recommendedName>
</protein>
<evidence type="ECO:0000259" key="2">
    <source>
        <dbReference type="PROSITE" id="PS50850"/>
    </source>
</evidence>
<evidence type="ECO:0000313" key="3">
    <source>
        <dbReference type="EMBL" id="MDQ0207083.1"/>
    </source>
</evidence>
<name>A0ABT9YGT8_9BACI</name>
<keyword evidence="4" id="KW-1185">Reference proteome</keyword>
<sequence length="63" mass="6947">MSKRSKIALIVALTTTFGQVLLFLVASILTGNWKLMVWSSSFGVLVGIPALLVVMRQIRLKKT</sequence>
<dbReference type="PROSITE" id="PS50850">
    <property type="entry name" value="MFS"/>
    <property type="match status" value="1"/>
</dbReference>
<dbReference type="EMBL" id="JAUSUA010000002">
    <property type="protein sequence ID" value="MDQ0207083.1"/>
    <property type="molecule type" value="Genomic_DNA"/>
</dbReference>
<feature type="transmembrane region" description="Helical" evidence="1">
    <location>
        <begin position="35"/>
        <end position="55"/>
    </location>
</feature>
<feature type="transmembrane region" description="Helical" evidence="1">
    <location>
        <begin position="7"/>
        <end position="29"/>
    </location>
</feature>
<gene>
    <name evidence="3" type="ORF">J2S05_001882</name>
</gene>